<reference evidence="10 11" key="1">
    <citation type="submission" date="2013-03" db="EMBL/GenBank/DDBJ databases">
        <authorList>
            <person name="Linke B."/>
        </authorList>
    </citation>
    <scope>NUCLEOTIDE SEQUENCE [LARGE SCALE GENOMIC DNA]</scope>
    <source>
        <strain evidence="10 11">B13</strain>
    </source>
</reference>
<dbReference type="eggNOG" id="COG4948">
    <property type="taxonomic scope" value="Bacteria"/>
</dbReference>
<dbReference type="PATRIC" id="fig|1301098.3.peg.2096"/>
<dbReference type="SMART" id="SM00922">
    <property type="entry name" value="MR_MLE"/>
    <property type="match status" value="1"/>
</dbReference>
<organism evidence="10 11">
    <name type="scientific">Pseudomonas knackmussii (strain DSM 6978 / CCUG 54928 / LMG 23759 / B13)</name>
    <dbReference type="NCBI Taxonomy" id="1301098"/>
    <lineage>
        <taxon>Bacteria</taxon>
        <taxon>Pseudomonadati</taxon>
        <taxon>Pseudomonadota</taxon>
        <taxon>Gammaproteobacteria</taxon>
        <taxon>Pseudomonadales</taxon>
        <taxon>Pseudomonadaceae</taxon>
        <taxon>Pseudomonas</taxon>
    </lineage>
</organism>
<comment type="cofactor">
    <cofactor evidence="1">
        <name>Mn(2+)</name>
        <dbReference type="ChEBI" id="CHEBI:29035"/>
    </cofactor>
</comment>
<dbReference type="InterPro" id="IPR036849">
    <property type="entry name" value="Enolase-like_C_sf"/>
</dbReference>
<dbReference type="AlphaFoldDB" id="A0A024HG22"/>
<comment type="similarity">
    <text evidence="3">Belongs to the mandelate racemase/muconate lactonizing enzyme family.</text>
</comment>
<dbReference type="PANTHER" id="PTHR48073:SF2">
    <property type="entry name" value="O-SUCCINYLBENZOATE SYNTHASE"/>
    <property type="match status" value="1"/>
</dbReference>
<dbReference type="GO" id="GO:0018849">
    <property type="term" value="F:muconate cycloisomerase activity"/>
    <property type="evidence" value="ECO:0007669"/>
    <property type="project" value="UniProtKB-EC"/>
</dbReference>
<dbReference type="GO" id="GO:0016854">
    <property type="term" value="F:racemase and epimerase activity"/>
    <property type="evidence" value="ECO:0007669"/>
    <property type="project" value="UniProtKB-ARBA"/>
</dbReference>
<evidence type="ECO:0000256" key="6">
    <source>
        <dbReference type="ARBA" id="ARBA00023211"/>
    </source>
</evidence>
<dbReference type="SUPFAM" id="SSF54826">
    <property type="entry name" value="Enolase N-terminal domain-like"/>
    <property type="match status" value="1"/>
</dbReference>
<evidence type="ECO:0000313" key="10">
    <source>
        <dbReference type="EMBL" id="CDF83452.1"/>
    </source>
</evidence>
<dbReference type="PROSITE" id="PS00908">
    <property type="entry name" value="MR_MLE_1"/>
    <property type="match status" value="1"/>
</dbReference>
<dbReference type="InterPro" id="IPR013370">
    <property type="entry name" value="Chloromuconate_cycloisomerase"/>
</dbReference>
<evidence type="ECO:0000256" key="3">
    <source>
        <dbReference type="ARBA" id="ARBA00008031"/>
    </source>
</evidence>
<feature type="compositionally biased region" description="Basic and acidic residues" evidence="8">
    <location>
        <begin position="266"/>
        <end position="279"/>
    </location>
</feature>
<dbReference type="InterPro" id="IPR013341">
    <property type="entry name" value="Mandelate_racemase_N_dom"/>
</dbReference>
<dbReference type="PROSITE" id="PS00909">
    <property type="entry name" value="MR_MLE_2"/>
    <property type="match status" value="1"/>
</dbReference>
<feature type="domain" description="Mandelate racemase/muconate lactonizing enzyme C-terminal" evidence="9">
    <location>
        <begin position="148"/>
        <end position="245"/>
    </location>
</feature>
<evidence type="ECO:0000256" key="1">
    <source>
        <dbReference type="ARBA" id="ARBA00001936"/>
    </source>
</evidence>
<evidence type="ECO:0000313" key="11">
    <source>
        <dbReference type="Proteomes" id="UP000025241"/>
    </source>
</evidence>
<evidence type="ECO:0000259" key="9">
    <source>
        <dbReference type="SMART" id="SM00922"/>
    </source>
</evidence>
<dbReference type="PANTHER" id="PTHR48073">
    <property type="entry name" value="O-SUCCINYLBENZOATE SYNTHASE-RELATED"/>
    <property type="match status" value="1"/>
</dbReference>
<evidence type="ECO:0000256" key="8">
    <source>
        <dbReference type="SAM" id="MobiDB-lite"/>
    </source>
</evidence>
<keyword evidence="4" id="KW-0479">Metal-binding</keyword>
<dbReference type="HOGENOM" id="CLU_030273_4_5_6"/>
<dbReference type="STRING" id="1301098.PKB_2105"/>
<feature type="region of interest" description="Disordered" evidence="8">
    <location>
        <begin position="265"/>
        <end position="387"/>
    </location>
</feature>
<evidence type="ECO:0000256" key="7">
    <source>
        <dbReference type="ARBA" id="ARBA00023235"/>
    </source>
</evidence>
<feature type="compositionally biased region" description="Basic and acidic residues" evidence="8">
    <location>
        <begin position="352"/>
        <end position="364"/>
    </location>
</feature>
<dbReference type="InterPro" id="IPR029017">
    <property type="entry name" value="Enolase-like_N"/>
</dbReference>
<feature type="compositionally biased region" description="Basic residues" evidence="8">
    <location>
        <begin position="292"/>
        <end position="310"/>
    </location>
</feature>
<dbReference type="SUPFAM" id="SSF51604">
    <property type="entry name" value="Enolase C-terminal domain-like"/>
    <property type="match status" value="1"/>
</dbReference>
<accession>A0A024HG22</accession>
<keyword evidence="7 10" id="KW-0413">Isomerase</keyword>
<dbReference type="SFLD" id="SFLDS00001">
    <property type="entry name" value="Enolase"/>
    <property type="match status" value="1"/>
</dbReference>
<keyword evidence="6" id="KW-0464">Manganese</keyword>
<dbReference type="Pfam" id="PF13378">
    <property type="entry name" value="MR_MLE_C"/>
    <property type="match status" value="1"/>
</dbReference>
<dbReference type="GO" id="GO:0009063">
    <property type="term" value="P:amino acid catabolic process"/>
    <property type="evidence" value="ECO:0007669"/>
    <property type="project" value="InterPro"/>
</dbReference>
<dbReference type="Gene3D" id="3.20.20.120">
    <property type="entry name" value="Enolase-like C-terminal domain"/>
    <property type="match status" value="1"/>
</dbReference>
<dbReference type="Pfam" id="PF02746">
    <property type="entry name" value="MR_MLE_N"/>
    <property type="match status" value="1"/>
</dbReference>
<dbReference type="EMBL" id="HG322950">
    <property type="protein sequence ID" value="CDF83452.1"/>
    <property type="molecule type" value="Genomic_DNA"/>
</dbReference>
<dbReference type="GO" id="GO:0030145">
    <property type="term" value="F:manganese ion binding"/>
    <property type="evidence" value="ECO:0007669"/>
    <property type="project" value="InterPro"/>
</dbReference>
<dbReference type="Gene3D" id="3.30.390.10">
    <property type="entry name" value="Enolase-like, N-terminal domain"/>
    <property type="match status" value="1"/>
</dbReference>
<dbReference type="Proteomes" id="UP000025241">
    <property type="component" value="Chromosome I"/>
</dbReference>
<keyword evidence="5" id="KW-0058">Aromatic hydrocarbons catabolism</keyword>
<dbReference type="GO" id="GO:0018850">
    <property type="term" value="F:chloromuconate cycloisomerase activity"/>
    <property type="evidence" value="ECO:0007669"/>
    <property type="project" value="InterPro"/>
</dbReference>
<keyword evidence="11" id="KW-1185">Reference proteome</keyword>
<name>A0A024HG22_PSEKB</name>
<evidence type="ECO:0000256" key="4">
    <source>
        <dbReference type="ARBA" id="ARBA00022723"/>
    </source>
</evidence>
<proteinExistence type="inferred from homology"/>
<dbReference type="NCBIfam" id="TIGR02534">
    <property type="entry name" value="mucon_cyclo"/>
    <property type="match status" value="1"/>
</dbReference>
<sequence>MTQVLIESLEAIIVDLPTIRPHKLAMHTMQKQTLVILRLRCSDGIEGLGEATTIGGLAYGNESPESIKANLDAHFAPLLIGQDASNINAAMQRLDKAIKGNTFARSAVETALLDAQGKRLGLAVSELLGGRVRDSLEVAWTLASGDTARDIEEAERMLDLRRHRIFKLKIGANPLEQDLKHVVAIKKALGERASVRVDVNQYWDESQAIRGCQVLGENGIDLIEQPISRINRSGQVRLNQRSPAPIMADESIESVEDAFSLAADGARQHLRPEDRQERRPARRAAHRADRRSCRHRPVRRDHARRRRRHPGLGPCLRHPEATDLAHRAVRTAAADRGDRHRGAGLPRLPTDGAERPGPRPEPGRGARQALPPPLIPASRGDIRCCST</sequence>
<dbReference type="KEGG" id="pkc:PKB_2105"/>
<reference evidence="10 11" key="2">
    <citation type="submission" date="2014-05" db="EMBL/GenBank/DDBJ databases">
        <title>Genome sequence of the 3-chlorobenzoate degrading bacterium Pseudomonas knackmussii B13 shows multiple evidence for horizontal gene transfer.</title>
        <authorList>
            <person name="Miyazaki R."/>
            <person name="Bertelli C."/>
            <person name="Falquet L."/>
            <person name="Robinson-Rechavi M."/>
            <person name="Gharib W."/>
            <person name="Roy S."/>
            <person name="Van der Meer J.R."/>
        </authorList>
    </citation>
    <scope>NUCLEOTIDE SEQUENCE [LARGE SCALE GENOMIC DNA]</scope>
    <source>
        <strain evidence="10 11">B13</strain>
    </source>
</reference>
<protein>
    <submittedName>
        <fullName evidence="10">Muconate cycloisomerase 1</fullName>
        <ecNumber evidence="10">5.5.1.1</ecNumber>
    </submittedName>
</protein>
<dbReference type="GO" id="GO:0006518">
    <property type="term" value="P:peptide metabolic process"/>
    <property type="evidence" value="ECO:0007669"/>
    <property type="project" value="UniProtKB-ARBA"/>
</dbReference>
<evidence type="ECO:0000256" key="2">
    <source>
        <dbReference type="ARBA" id="ARBA00005211"/>
    </source>
</evidence>
<dbReference type="InterPro" id="IPR029065">
    <property type="entry name" value="Enolase_C-like"/>
</dbReference>
<comment type="pathway">
    <text evidence="2">Aromatic compound metabolism.</text>
</comment>
<dbReference type="EC" id="5.5.1.1" evidence="10"/>
<evidence type="ECO:0000256" key="5">
    <source>
        <dbReference type="ARBA" id="ARBA00022797"/>
    </source>
</evidence>
<dbReference type="InterPro" id="IPR018110">
    <property type="entry name" value="Mandel_Rmase/mucon_lact_enz_CS"/>
</dbReference>
<dbReference type="SFLD" id="SFLDG00180">
    <property type="entry name" value="muconate_cycloisomerase"/>
    <property type="match status" value="1"/>
</dbReference>
<dbReference type="InterPro" id="IPR013342">
    <property type="entry name" value="Mandelate_racemase_C"/>
</dbReference>
<gene>
    <name evidence="10" type="primary">catB</name>
    <name evidence="10" type="ORF">PKB_2105</name>
</gene>
<feature type="compositionally biased region" description="Basic and acidic residues" evidence="8">
    <location>
        <begin position="317"/>
        <end position="326"/>
    </location>
</feature>